<dbReference type="GO" id="GO:0043565">
    <property type="term" value="F:sequence-specific DNA binding"/>
    <property type="evidence" value="ECO:0007669"/>
    <property type="project" value="InterPro"/>
</dbReference>
<dbReference type="InterPro" id="IPR018062">
    <property type="entry name" value="HTH_AraC-typ_CS"/>
</dbReference>
<reference evidence="5 7" key="1">
    <citation type="submission" date="2019-03" db="EMBL/GenBank/DDBJ databases">
        <title>Long-read sequencing reveals hyperdense prophage content in a complex bacterial symbiont genome.</title>
        <authorList>
            <person name="Frost C.L."/>
            <person name="Siozios S."/>
            <person name="Nadal-Jimenez P."/>
            <person name="Brockhurst M.A."/>
            <person name="King K.C."/>
            <person name="Darby A.C."/>
            <person name="Hurst G.D.D."/>
        </authorList>
    </citation>
    <scope>NUCLEOTIDE SEQUENCE [LARGE SCALE GENOMIC DNA]</scope>
    <source>
        <strain evidence="5 7">FIN</strain>
    </source>
</reference>
<dbReference type="EMBL" id="CP038613">
    <property type="protein sequence ID" value="QBY44523.1"/>
    <property type="molecule type" value="Genomic_DNA"/>
</dbReference>
<evidence type="ECO:0000313" key="7">
    <source>
        <dbReference type="Proteomes" id="UP000295134"/>
    </source>
</evidence>
<dbReference type="InterPro" id="IPR009057">
    <property type="entry name" value="Homeodomain-like_sf"/>
</dbReference>
<dbReference type="Proteomes" id="UP000295134">
    <property type="component" value="Chromosome"/>
</dbReference>
<dbReference type="PANTHER" id="PTHR43280">
    <property type="entry name" value="ARAC-FAMILY TRANSCRIPTIONAL REGULATOR"/>
    <property type="match status" value="1"/>
</dbReference>
<dbReference type="Proteomes" id="UP001177592">
    <property type="component" value="Chromosome"/>
</dbReference>
<dbReference type="PROSITE" id="PS01124">
    <property type="entry name" value="HTH_ARAC_FAMILY_2"/>
    <property type="match status" value="1"/>
</dbReference>
<dbReference type="PANTHER" id="PTHR43280:SF2">
    <property type="entry name" value="HTH-TYPE TRANSCRIPTIONAL REGULATOR EXSA"/>
    <property type="match status" value="1"/>
</dbReference>
<sequence length="140" mass="16386">MIYALIDLRIKELLLLLAHGQQGASLLSVFRQLSNRQAERLQSFMENNYLKEWKLNEFAKEFGMGLTTFKELFSTIYNTSPRAWISERRIMYAHQLLINTDLSIVDISMEAGFSSQSYFTQSYRKRFGFTPSRARGDHDE</sequence>
<organism evidence="5 7">
    <name type="scientific">Arsenophonus nasoniae</name>
    <name type="common">son-killer infecting Nasonia vitripennis</name>
    <dbReference type="NCBI Taxonomy" id="638"/>
    <lineage>
        <taxon>Bacteria</taxon>
        <taxon>Pseudomonadati</taxon>
        <taxon>Pseudomonadota</taxon>
        <taxon>Gammaproteobacteria</taxon>
        <taxon>Enterobacterales</taxon>
        <taxon>Morganellaceae</taxon>
        <taxon>Arsenophonus</taxon>
    </lineage>
</organism>
<evidence type="ECO:0000259" key="4">
    <source>
        <dbReference type="PROSITE" id="PS01124"/>
    </source>
</evidence>
<dbReference type="GO" id="GO:0003700">
    <property type="term" value="F:DNA-binding transcription factor activity"/>
    <property type="evidence" value="ECO:0007669"/>
    <property type="project" value="InterPro"/>
</dbReference>
<evidence type="ECO:0000313" key="8">
    <source>
        <dbReference type="Proteomes" id="UP001177592"/>
    </source>
</evidence>
<dbReference type="SMART" id="SM00342">
    <property type="entry name" value="HTH_ARAC"/>
    <property type="match status" value="1"/>
</dbReference>
<dbReference type="InterPro" id="IPR020449">
    <property type="entry name" value="Tscrpt_reg_AraC-type_HTH"/>
</dbReference>
<evidence type="ECO:0000313" key="5">
    <source>
        <dbReference type="EMBL" id="QBY44523.1"/>
    </source>
</evidence>
<evidence type="ECO:0000313" key="6">
    <source>
        <dbReference type="EMBL" id="WGM04781.1"/>
    </source>
</evidence>
<dbReference type="EMBL" id="CP123523">
    <property type="protein sequence ID" value="WGM04781.1"/>
    <property type="molecule type" value="Genomic_DNA"/>
</dbReference>
<dbReference type="Pfam" id="PF12833">
    <property type="entry name" value="HTH_18"/>
    <property type="match status" value="1"/>
</dbReference>
<dbReference type="SUPFAM" id="SSF46689">
    <property type="entry name" value="Homeodomain-like"/>
    <property type="match status" value="2"/>
</dbReference>
<dbReference type="KEGG" id="ans:ArsFIN_31090"/>
<dbReference type="AlphaFoldDB" id="A0A4V1BX56"/>
<accession>A0A4V1BX56</accession>
<gene>
    <name evidence="5" type="primary">exsA</name>
    <name evidence="5" type="ORF">ArsFIN_31090</name>
    <name evidence="6" type="ORF">QE258_14415</name>
</gene>
<evidence type="ECO:0000256" key="3">
    <source>
        <dbReference type="ARBA" id="ARBA00023163"/>
    </source>
</evidence>
<evidence type="ECO:0000256" key="1">
    <source>
        <dbReference type="ARBA" id="ARBA00023015"/>
    </source>
</evidence>
<keyword evidence="8" id="KW-1185">Reference proteome</keyword>
<reference evidence="6" key="2">
    <citation type="submission" date="2023-04" db="EMBL/GenBank/DDBJ databases">
        <title>Genome dynamics across the evolutionary transition to endosymbiosis.</title>
        <authorList>
            <person name="Siozios S."/>
            <person name="Nadal-Jimenez P."/>
            <person name="Azagi T."/>
            <person name="Sprong H."/>
            <person name="Frost C.L."/>
            <person name="Parratt S.R."/>
            <person name="Taylor G."/>
            <person name="Brettell L."/>
            <person name="Lew K.C."/>
            <person name="Croft L."/>
            <person name="King K.C."/>
            <person name="Brockhurst M.A."/>
            <person name="Hypsa V."/>
            <person name="Novakova E."/>
            <person name="Darby A.C."/>
            <person name="Hurst G.D.D."/>
        </authorList>
    </citation>
    <scope>NUCLEOTIDE SEQUENCE</scope>
    <source>
        <strain evidence="6">ANv_CAN</strain>
    </source>
</reference>
<dbReference type="PRINTS" id="PR00032">
    <property type="entry name" value="HTHARAC"/>
</dbReference>
<keyword evidence="3" id="KW-0804">Transcription</keyword>
<keyword evidence="1" id="KW-0805">Transcription regulation</keyword>
<dbReference type="PROSITE" id="PS00041">
    <property type="entry name" value="HTH_ARAC_FAMILY_1"/>
    <property type="match status" value="1"/>
</dbReference>
<evidence type="ECO:0000256" key="2">
    <source>
        <dbReference type="ARBA" id="ARBA00023125"/>
    </source>
</evidence>
<dbReference type="Gene3D" id="1.10.10.60">
    <property type="entry name" value="Homeodomain-like"/>
    <property type="match status" value="1"/>
</dbReference>
<dbReference type="InterPro" id="IPR018060">
    <property type="entry name" value="HTH_AraC"/>
</dbReference>
<feature type="domain" description="HTH araC/xylS-type" evidence="4">
    <location>
        <begin position="39"/>
        <end position="137"/>
    </location>
</feature>
<name>A0A4V1BX56_9GAMM</name>
<proteinExistence type="predicted"/>
<keyword evidence="2" id="KW-0238">DNA-binding</keyword>
<protein>
    <submittedName>
        <fullName evidence="5">Exoenzyme S synthesis regulatory protein ExsA</fullName>
    </submittedName>
    <submittedName>
        <fullName evidence="6">Helix-turn-helix transcriptional regulator</fullName>
    </submittedName>
</protein>